<proteinExistence type="predicted"/>
<gene>
    <name evidence="1" type="ordered locus">LMRG_01025</name>
</gene>
<evidence type="ECO:0000313" key="2">
    <source>
        <dbReference type="Proteomes" id="UP000001288"/>
    </source>
</evidence>
<dbReference type="KEGG" id="lmt:LMRG_01025"/>
<dbReference type="Proteomes" id="UP000001288">
    <property type="component" value="Chromosome"/>
</dbReference>
<protein>
    <submittedName>
        <fullName evidence="1">Uncharacterized protein</fullName>
    </submittedName>
</protein>
<reference evidence="2" key="1">
    <citation type="submission" date="2010-04" db="EMBL/GenBank/DDBJ databases">
        <title>The genome sequence of Listeria monocytogenes strain 10403S.</title>
        <authorList>
            <consortium name="The Broad Institute Genome Sequencing Platform"/>
            <consortium name="The Broad Institute Genome Sequencing Center for Infectious Disease"/>
            <person name="Borowsky M."/>
            <person name="Borodovsky M."/>
            <person name="Young S.K."/>
            <person name="Zeng Q."/>
            <person name="Koehrsen M."/>
            <person name="Fitzgerald M."/>
            <person name="Wiedmann M."/>
            <person name="Swaminathan B."/>
            <person name="Lauer P."/>
            <person name="Portnoy D."/>
            <person name="Cossart P."/>
            <person name="Buchrieser C."/>
            <person name="Higgins D."/>
            <person name="Abouelleil A."/>
            <person name="Alvarado L."/>
            <person name="Arachchi H.M."/>
            <person name="Berlin A."/>
            <person name="Borenstein D."/>
            <person name="Brown A."/>
            <person name="Chapman S.B."/>
            <person name="Chen Z."/>
            <person name="Dunbar C.D."/>
            <person name="Engels R."/>
            <person name="Freedman E."/>
            <person name="Gearin G."/>
            <person name="Gellesch M."/>
            <person name="Goldberg J."/>
            <person name="Griggs A."/>
            <person name="Gujja S."/>
            <person name="Heilman E."/>
            <person name="Heiman D."/>
            <person name="Howarth C."/>
            <person name="Jen D."/>
            <person name="Larson L."/>
            <person name="Lui A."/>
            <person name="MacDonald J."/>
            <person name="Mehta T."/>
            <person name="Montmayeur A."/>
            <person name="Neiman D."/>
            <person name="Park D."/>
            <person name="Pearson M."/>
            <person name="Priest M."/>
            <person name="Richards J."/>
            <person name="Roberts A."/>
            <person name="Saif S."/>
            <person name="Shea T."/>
            <person name="Shenoy N."/>
            <person name="Sisk P."/>
            <person name="Stolte C."/>
            <person name="Sykes S."/>
            <person name="Walk T."/>
            <person name="White J."/>
            <person name="Yandava C."/>
            <person name="Haas B."/>
            <person name="Nusbaum C."/>
            <person name="Birren B."/>
        </authorList>
    </citation>
    <scope>NUCLEOTIDE SEQUENCE [LARGE SCALE GENOMIC DNA]</scope>
    <source>
        <strain evidence="2">10403S</strain>
    </source>
</reference>
<sequence>MLKRFHFNLKKFLANTTFSVHSVAAYDTNTINQNTYKRQADFRYFLNFWTCKGILLTKMS</sequence>
<name>A0A0H3GLD6_LISM4</name>
<evidence type="ECO:0000313" key="1">
    <source>
        <dbReference type="EMBL" id="AEO06860.1"/>
    </source>
</evidence>
<dbReference type="AlphaFoldDB" id="A0A0H3GLD6"/>
<accession>A0A0H3GLD6</accession>
<organism evidence="1 2">
    <name type="scientific">Listeria monocytogenes serotype 1/2a (strain 10403S)</name>
    <dbReference type="NCBI Taxonomy" id="393133"/>
    <lineage>
        <taxon>Bacteria</taxon>
        <taxon>Bacillati</taxon>
        <taxon>Bacillota</taxon>
        <taxon>Bacilli</taxon>
        <taxon>Bacillales</taxon>
        <taxon>Listeriaceae</taxon>
        <taxon>Listeria</taxon>
    </lineage>
</organism>
<dbReference type="EMBL" id="CP002002">
    <property type="protein sequence ID" value="AEO06860.1"/>
    <property type="molecule type" value="Genomic_DNA"/>
</dbReference>
<dbReference type="HOGENOM" id="CLU_2936073_0_0_9"/>